<protein>
    <submittedName>
        <fullName evidence="1">DNA alkylation repair protein</fullName>
    </submittedName>
</protein>
<gene>
    <name evidence="1" type="ORF">DGD08_06435</name>
</gene>
<dbReference type="Pfam" id="PF08713">
    <property type="entry name" value="DNA_alkylation"/>
    <property type="match status" value="1"/>
</dbReference>
<dbReference type="Proteomes" id="UP000264071">
    <property type="component" value="Unassembled WGS sequence"/>
</dbReference>
<dbReference type="SUPFAM" id="SSF48371">
    <property type="entry name" value="ARM repeat"/>
    <property type="match status" value="1"/>
</dbReference>
<accession>A0A3D4V6X8</accession>
<evidence type="ECO:0000313" key="2">
    <source>
        <dbReference type="Proteomes" id="UP000264071"/>
    </source>
</evidence>
<dbReference type="InterPro" id="IPR016024">
    <property type="entry name" value="ARM-type_fold"/>
</dbReference>
<evidence type="ECO:0000313" key="1">
    <source>
        <dbReference type="EMBL" id="HCT56835.1"/>
    </source>
</evidence>
<dbReference type="AlphaFoldDB" id="A0A3D4V6X8"/>
<proteinExistence type="predicted"/>
<dbReference type="EMBL" id="DPIY01000006">
    <property type="protein sequence ID" value="HCT56835.1"/>
    <property type="molecule type" value="Genomic_DNA"/>
</dbReference>
<name>A0A3D4V6X8_9BACT</name>
<dbReference type="Gene3D" id="1.25.40.290">
    <property type="entry name" value="ARM repeat domains"/>
    <property type="match status" value="1"/>
</dbReference>
<sequence>MAEPFKNFINAELVRSAANQLQRVDARFKAKPFVARVVPQLDALELKARALCVADALADALPADFDDATNLLERALAPVGVRDDAPAMHLSGDGLSGWFLWSVGEYASRRGIDHPERALTFLHALTQRFTAEFAIRALIVAHPELVYRSLAQWVHDDSEHVRRLVSEGTRPRLPWGLQLRTLIADPSPSLPLLEVLLDDPSEYVRRSVANHLNDIAKDHPALVATWVEKHLPGASPERRALLKHACRTLIKKGDPRILEAWGLGAKFRGTATLSIAPRRITLGGAVELTLDLTSTSKQPQSLVIDYLVHHVKADGRTSPKVFKGWTVTLPARAARTLTRKHAVKPITTRTYYAGVHRVEVQINGTVVAEAEFRLAL</sequence>
<comment type="caution">
    <text evidence="1">The sequence shown here is derived from an EMBL/GenBank/DDBJ whole genome shotgun (WGS) entry which is preliminary data.</text>
</comment>
<reference evidence="1 2" key="1">
    <citation type="journal article" date="2018" name="Nat. Biotechnol.">
        <title>A standardized bacterial taxonomy based on genome phylogeny substantially revises the tree of life.</title>
        <authorList>
            <person name="Parks D.H."/>
            <person name="Chuvochina M."/>
            <person name="Waite D.W."/>
            <person name="Rinke C."/>
            <person name="Skarshewski A."/>
            <person name="Chaumeil P.A."/>
            <person name="Hugenholtz P."/>
        </authorList>
    </citation>
    <scope>NUCLEOTIDE SEQUENCE [LARGE SCALE GENOMIC DNA]</scope>
    <source>
        <strain evidence="1">UBA8844</strain>
    </source>
</reference>
<dbReference type="OMA" id="PRLPWSF"/>
<organism evidence="1 2">
    <name type="scientific">Gemmatimonas aurantiaca</name>
    <dbReference type="NCBI Taxonomy" id="173480"/>
    <lineage>
        <taxon>Bacteria</taxon>
        <taxon>Pseudomonadati</taxon>
        <taxon>Gemmatimonadota</taxon>
        <taxon>Gemmatimonadia</taxon>
        <taxon>Gemmatimonadales</taxon>
        <taxon>Gemmatimonadaceae</taxon>
        <taxon>Gemmatimonas</taxon>
    </lineage>
</organism>
<dbReference type="InterPro" id="IPR014825">
    <property type="entry name" value="DNA_alkylation"/>
</dbReference>